<organism evidence="2">
    <name type="scientific">Sinorhizobium medicae</name>
    <dbReference type="NCBI Taxonomy" id="110321"/>
    <lineage>
        <taxon>Bacteria</taxon>
        <taxon>Pseudomonadati</taxon>
        <taxon>Pseudomonadota</taxon>
        <taxon>Alphaproteobacteria</taxon>
        <taxon>Hyphomicrobiales</taxon>
        <taxon>Rhizobiaceae</taxon>
        <taxon>Sinorhizobium/Ensifer group</taxon>
        <taxon>Sinorhizobium</taxon>
    </lineage>
</organism>
<accession>A0A508WQN3</accession>
<dbReference type="InterPro" id="IPR049809">
    <property type="entry name" value="YehF/YfeS-like_WGR"/>
</dbReference>
<dbReference type="Pfam" id="PF05406">
    <property type="entry name" value="WGR"/>
    <property type="match status" value="1"/>
</dbReference>
<gene>
    <name evidence="2" type="ORF">EMEDMD4_1280012</name>
</gene>
<dbReference type="Proteomes" id="UP000507954">
    <property type="component" value="Unassembled WGS sequence"/>
</dbReference>
<dbReference type="AlphaFoldDB" id="A0A508WQN3"/>
<dbReference type="InterPro" id="IPR036930">
    <property type="entry name" value="WGR_dom_sf"/>
</dbReference>
<protein>
    <recommendedName>
        <fullName evidence="1">WGR domain-containing protein</fullName>
    </recommendedName>
</protein>
<dbReference type="EMBL" id="CABFNB010000033">
    <property type="protein sequence ID" value="VTZ59825.1"/>
    <property type="molecule type" value="Genomic_DNA"/>
</dbReference>
<reference evidence="2" key="1">
    <citation type="submission" date="2019-06" db="EMBL/GenBank/DDBJ databases">
        <authorList>
            <person name="Le Quere A."/>
            <person name="Colella S."/>
        </authorList>
    </citation>
    <scope>NUCLEOTIDE SEQUENCE</scope>
    <source>
        <strain evidence="2">EmedicaeMD41</strain>
    </source>
</reference>
<dbReference type="PROSITE" id="PS51977">
    <property type="entry name" value="WGR"/>
    <property type="match status" value="1"/>
</dbReference>
<feature type="domain" description="WGR" evidence="1">
    <location>
        <begin position="1"/>
        <end position="73"/>
    </location>
</feature>
<proteinExistence type="predicted"/>
<name>A0A508WQN3_9HYPH</name>
<dbReference type="CDD" id="cd07996">
    <property type="entry name" value="WGR_MMR_like"/>
    <property type="match status" value="1"/>
</dbReference>
<dbReference type="SUPFAM" id="SSF142921">
    <property type="entry name" value="WGR domain-like"/>
    <property type="match status" value="1"/>
</dbReference>
<evidence type="ECO:0000313" key="2">
    <source>
        <dbReference type="EMBL" id="VTZ59825.1"/>
    </source>
</evidence>
<dbReference type="SMART" id="SM00773">
    <property type="entry name" value="WGR"/>
    <property type="match status" value="1"/>
</dbReference>
<dbReference type="Gene3D" id="2.20.140.10">
    <property type="entry name" value="WGR domain"/>
    <property type="match status" value="1"/>
</dbReference>
<dbReference type="InterPro" id="IPR008893">
    <property type="entry name" value="WGR_domain"/>
</dbReference>
<sequence length="94" mass="10588">MARYYALSIQPTLFGESTLIRAWGRIGTRGQELHRHFASETEAVALLYEIARRKNAKGYVPEASHGNSEYGIECPMRGAIIDELRFATTRSQAE</sequence>
<evidence type="ECO:0000259" key="1">
    <source>
        <dbReference type="PROSITE" id="PS51977"/>
    </source>
</evidence>